<dbReference type="InterPro" id="IPR036259">
    <property type="entry name" value="MFS_trans_sf"/>
</dbReference>
<keyword evidence="4 7" id="KW-0812">Transmembrane</keyword>
<comment type="subcellular location">
    <subcellularLocation>
        <location evidence="1">Cell membrane</location>
        <topology evidence="1">Multi-pass membrane protein</topology>
    </subcellularLocation>
</comment>
<feature type="transmembrane region" description="Helical" evidence="7">
    <location>
        <begin position="231"/>
        <end position="249"/>
    </location>
</feature>
<dbReference type="Proteomes" id="UP001592528">
    <property type="component" value="Unassembled WGS sequence"/>
</dbReference>
<evidence type="ECO:0000256" key="1">
    <source>
        <dbReference type="ARBA" id="ARBA00004651"/>
    </source>
</evidence>
<feature type="transmembrane region" description="Helical" evidence="7">
    <location>
        <begin position="355"/>
        <end position="374"/>
    </location>
</feature>
<proteinExistence type="predicted"/>
<evidence type="ECO:0000256" key="3">
    <source>
        <dbReference type="ARBA" id="ARBA00022475"/>
    </source>
</evidence>
<keyword evidence="10" id="KW-1185">Reference proteome</keyword>
<dbReference type="CDD" id="cd06173">
    <property type="entry name" value="MFS_MefA_like"/>
    <property type="match status" value="1"/>
</dbReference>
<feature type="transmembrane region" description="Helical" evidence="7">
    <location>
        <begin position="295"/>
        <end position="323"/>
    </location>
</feature>
<sequence>MSSSPASAKVTAWAPMAIPIFRILWCAQMASNIGTWMQTVGAQWMLVHQPNAAALTSAVQAASLLPVLFVSLPAGVLADVLDRRRILIVLSLLMTALAGTLAALTRAGLTTPTVLLALTFLMGCGQALVNPAWQAIQPELVPRELIPAAAALNSLNVNIARAVGPALAGLIIAASGPFVVFTVNAASFAAITLAVLAWHRPVDDRTTAEHLLPALRSGTRYVRNAPGVRRILLRSALFVVPASALWALLPITASHTLHLGAGGYGLLLAALGVGAVLGALAIRPLRALAGDNTRLAVATLVFAAGTVTCALVHSTVLVALVLVPTGAGWLVNLSSLNTALQLLLPAWVRARGLALYLVVFMGGQGVGALLWGLVAGSAGLTTALLASAVLLAAGTATLPLWPMHDHPGGGLDRTITSTWPEPALDLDPDPDDGPVLVEVVYTVAPEHADAFLTAMRPVERSRRRTGAERWNLFRDAARSDHYVEVFQVPSWSEHLRQHDGRTTAADTDYLAGATTLTTEPPSVRHLLPPRR</sequence>
<feature type="transmembrane region" description="Helical" evidence="7">
    <location>
        <begin position="86"/>
        <end position="107"/>
    </location>
</feature>
<gene>
    <name evidence="9" type="ORF">ACEZDJ_15175</name>
</gene>
<accession>A0ABV6UMD9</accession>
<feature type="transmembrane region" description="Helical" evidence="7">
    <location>
        <begin position="261"/>
        <end position="283"/>
    </location>
</feature>
<dbReference type="PANTHER" id="PTHR23513:SF11">
    <property type="entry name" value="STAPHYLOFERRIN A TRANSPORTER"/>
    <property type="match status" value="1"/>
</dbReference>
<keyword evidence="5 7" id="KW-1133">Transmembrane helix</keyword>
<keyword evidence="3" id="KW-1003">Cell membrane</keyword>
<dbReference type="InterPro" id="IPR010290">
    <property type="entry name" value="TM_effector"/>
</dbReference>
<keyword evidence="6 7" id="KW-0472">Membrane</keyword>
<evidence type="ECO:0000256" key="7">
    <source>
        <dbReference type="SAM" id="Phobius"/>
    </source>
</evidence>
<dbReference type="PROSITE" id="PS50850">
    <property type="entry name" value="MFS"/>
    <property type="match status" value="1"/>
</dbReference>
<evidence type="ECO:0000256" key="5">
    <source>
        <dbReference type="ARBA" id="ARBA00022989"/>
    </source>
</evidence>
<name>A0ABV6UMD9_9ACTN</name>
<feature type="transmembrane region" description="Helical" evidence="7">
    <location>
        <begin position="12"/>
        <end position="33"/>
    </location>
</feature>
<dbReference type="Pfam" id="PF05977">
    <property type="entry name" value="MFS_3"/>
    <property type="match status" value="1"/>
</dbReference>
<evidence type="ECO:0000256" key="2">
    <source>
        <dbReference type="ARBA" id="ARBA00022448"/>
    </source>
</evidence>
<reference evidence="9 10" key="1">
    <citation type="submission" date="2024-09" db="EMBL/GenBank/DDBJ databases">
        <authorList>
            <person name="Lee S.D."/>
        </authorList>
    </citation>
    <scope>NUCLEOTIDE SEQUENCE [LARGE SCALE GENOMIC DNA]</scope>
    <source>
        <strain evidence="9 10">N1-5</strain>
    </source>
</reference>
<evidence type="ECO:0000256" key="6">
    <source>
        <dbReference type="ARBA" id="ARBA00023136"/>
    </source>
</evidence>
<evidence type="ECO:0000256" key="4">
    <source>
        <dbReference type="ARBA" id="ARBA00022692"/>
    </source>
</evidence>
<keyword evidence="2" id="KW-0813">Transport</keyword>
<evidence type="ECO:0000313" key="9">
    <source>
        <dbReference type="EMBL" id="MFC1402628.1"/>
    </source>
</evidence>
<dbReference type="RefSeq" id="WP_232242110.1">
    <property type="nucleotide sequence ID" value="NZ_JBHEZZ010000007.1"/>
</dbReference>
<feature type="transmembrane region" description="Helical" evidence="7">
    <location>
        <begin position="53"/>
        <end position="74"/>
    </location>
</feature>
<dbReference type="EMBL" id="JBHEZZ010000007">
    <property type="protein sequence ID" value="MFC1402628.1"/>
    <property type="molecule type" value="Genomic_DNA"/>
</dbReference>
<feature type="transmembrane region" description="Helical" evidence="7">
    <location>
        <begin position="329"/>
        <end position="348"/>
    </location>
</feature>
<feature type="transmembrane region" description="Helical" evidence="7">
    <location>
        <begin position="380"/>
        <end position="401"/>
    </location>
</feature>
<feature type="transmembrane region" description="Helical" evidence="7">
    <location>
        <begin position="178"/>
        <end position="198"/>
    </location>
</feature>
<dbReference type="SUPFAM" id="SSF103473">
    <property type="entry name" value="MFS general substrate transporter"/>
    <property type="match status" value="1"/>
</dbReference>
<organism evidence="9 10">
    <name type="scientific">Streptacidiphilus cavernicola</name>
    <dbReference type="NCBI Taxonomy" id="3342716"/>
    <lineage>
        <taxon>Bacteria</taxon>
        <taxon>Bacillati</taxon>
        <taxon>Actinomycetota</taxon>
        <taxon>Actinomycetes</taxon>
        <taxon>Kitasatosporales</taxon>
        <taxon>Streptomycetaceae</taxon>
        <taxon>Streptacidiphilus</taxon>
    </lineage>
</organism>
<feature type="domain" description="Major facilitator superfamily (MFS) profile" evidence="8">
    <location>
        <begin position="1"/>
        <end position="405"/>
    </location>
</feature>
<evidence type="ECO:0000259" key="8">
    <source>
        <dbReference type="PROSITE" id="PS50850"/>
    </source>
</evidence>
<dbReference type="Gene3D" id="1.20.1250.20">
    <property type="entry name" value="MFS general substrate transporter like domains"/>
    <property type="match status" value="1"/>
</dbReference>
<dbReference type="PANTHER" id="PTHR23513">
    <property type="entry name" value="INTEGRAL MEMBRANE EFFLUX PROTEIN-RELATED"/>
    <property type="match status" value="1"/>
</dbReference>
<dbReference type="InterPro" id="IPR020846">
    <property type="entry name" value="MFS_dom"/>
</dbReference>
<evidence type="ECO:0000313" key="10">
    <source>
        <dbReference type="Proteomes" id="UP001592528"/>
    </source>
</evidence>
<protein>
    <submittedName>
        <fullName evidence="9">MFS transporter</fullName>
    </submittedName>
</protein>
<comment type="caution">
    <text evidence="9">The sequence shown here is derived from an EMBL/GenBank/DDBJ whole genome shotgun (WGS) entry which is preliminary data.</text>
</comment>